<comment type="caution">
    <text evidence="2">The sequence shown here is derived from an EMBL/GenBank/DDBJ whole genome shotgun (WGS) entry which is preliminary data.</text>
</comment>
<keyword evidence="3" id="KW-1185">Reference proteome</keyword>
<keyword evidence="1" id="KW-0472">Membrane</keyword>
<organism evidence="2 3">
    <name type="scientific">Nocardioides ginsengisoli</name>
    <dbReference type="NCBI Taxonomy" id="363868"/>
    <lineage>
        <taxon>Bacteria</taxon>
        <taxon>Bacillati</taxon>
        <taxon>Actinomycetota</taxon>
        <taxon>Actinomycetes</taxon>
        <taxon>Propionibacteriales</taxon>
        <taxon>Nocardioidaceae</taxon>
        <taxon>Nocardioides</taxon>
    </lineage>
</organism>
<gene>
    <name evidence="2" type="ORF">ACFQ3F_07600</name>
</gene>
<dbReference type="InterPro" id="IPR019277">
    <property type="entry name" value="DUF2304"/>
</dbReference>
<evidence type="ECO:0000313" key="2">
    <source>
        <dbReference type="EMBL" id="MFD1247648.1"/>
    </source>
</evidence>
<keyword evidence="1" id="KW-1133">Transmembrane helix</keyword>
<feature type="transmembrane region" description="Helical" evidence="1">
    <location>
        <begin position="59"/>
        <end position="82"/>
    </location>
</feature>
<protein>
    <submittedName>
        <fullName evidence="2">DUF2304 domain-containing protein</fullName>
    </submittedName>
</protein>
<evidence type="ECO:0000256" key="1">
    <source>
        <dbReference type="SAM" id="Phobius"/>
    </source>
</evidence>
<evidence type="ECO:0000313" key="3">
    <source>
        <dbReference type="Proteomes" id="UP001597229"/>
    </source>
</evidence>
<dbReference type="RefSeq" id="WP_367920902.1">
    <property type="nucleotide sequence ID" value="NZ_BAABAC010000037.1"/>
</dbReference>
<sequence length="118" mass="12952">MNGTTVLGLVAAATVLVLLFEMMRRRRLREKYAIIWAIVAFGIALLAVFPAILTEATSLLGLQVPSNLLFFGGSIVILMLTLQHSSELGRLEERTRTLAEEIALLRLELDDSPADDDA</sequence>
<feature type="transmembrane region" description="Helical" evidence="1">
    <location>
        <begin position="34"/>
        <end position="53"/>
    </location>
</feature>
<keyword evidence="1" id="KW-0812">Transmembrane</keyword>
<accession>A0ABW3W0B1</accession>
<dbReference type="Proteomes" id="UP001597229">
    <property type="component" value="Unassembled WGS sequence"/>
</dbReference>
<reference evidence="3" key="1">
    <citation type="journal article" date="2019" name="Int. J. Syst. Evol. Microbiol.">
        <title>The Global Catalogue of Microorganisms (GCM) 10K type strain sequencing project: providing services to taxonomists for standard genome sequencing and annotation.</title>
        <authorList>
            <consortium name="The Broad Institute Genomics Platform"/>
            <consortium name="The Broad Institute Genome Sequencing Center for Infectious Disease"/>
            <person name="Wu L."/>
            <person name="Ma J."/>
        </authorList>
    </citation>
    <scope>NUCLEOTIDE SEQUENCE [LARGE SCALE GENOMIC DNA]</scope>
    <source>
        <strain evidence="3">CCUG 52478</strain>
    </source>
</reference>
<dbReference type="Pfam" id="PF10066">
    <property type="entry name" value="DUF2304"/>
    <property type="match status" value="1"/>
</dbReference>
<feature type="transmembrane region" description="Helical" evidence="1">
    <location>
        <begin position="6"/>
        <end position="22"/>
    </location>
</feature>
<proteinExistence type="predicted"/>
<name>A0ABW3W0B1_9ACTN</name>
<dbReference type="EMBL" id="JBHTLX010000008">
    <property type="protein sequence ID" value="MFD1247648.1"/>
    <property type="molecule type" value="Genomic_DNA"/>
</dbReference>